<dbReference type="InterPro" id="IPR015422">
    <property type="entry name" value="PyrdxlP-dep_Trfase_small"/>
</dbReference>
<dbReference type="AlphaFoldDB" id="A0A221W7S3"/>
<keyword evidence="2 5" id="KW-0028">Amino-acid biosynthesis</keyword>
<dbReference type="GO" id="GO:0006526">
    <property type="term" value="P:L-arginine biosynthetic process"/>
    <property type="evidence" value="ECO:0007669"/>
    <property type="project" value="UniProtKB-UniRule"/>
</dbReference>
<feature type="binding site" evidence="5">
    <location>
        <position position="281"/>
    </location>
    <ligand>
        <name>N(2)-acetyl-L-ornithine</name>
        <dbReference type="ChEBI" id="CHEBI:57805"/>
    </ligand>
</feature>
<dbReference type="PANTHER" id="PTHR11986">
    <property type="entry name" value="AMINOTRANSFERASE CLASS III"/>
    <property type="match status" value="1"/>
</dbReference>
<dbReference type="PANTHER" id="PTHR11986:SF79">
    <property type="entry name" value="ACETYLORNITHINE AMINOTRANSFERASE, MITOCHONDRIAL"/>
    <property type="match status" value="1"/>
</dbReference>
<evidence type="ECO:0000313" key="6">
    <source>
        <dbReference type="EMBL" id="ASO21437.1"/>
    </source>
</evidence>
<feature type="binding site" evidence="5">
    <location>
        <begin position="113"/>
        <end position="114"/>
    </location>
    <ligand>
        <name>pyridoxal 5'-phosphate</name>
        <dbReference type="ChEBI" id="CHEBI:597326"/>
    </ligand>
</feature>
<dbReference type="Pfam" id="PF00202">
    <property type="entry name" value="Aminotran_3"/>
    <property type="match status" value="1"/>
</dbReference>
<keyword evidence="4 5" id="KW-0663">Pyridoxal phosphate</keyword>
<dbReference type="NCBIfam" id="NF002325">
    <property type="entry name" value="PRK01278.1"/>
    <property type="match status" value="1"/>
</dbReference>
<dbReference type="Proteomes" id="UP000204221">
    <property type="component" value="Chromosome"/>
</dbReference>
<dbReference type="InterPro" id="IPR050103">
    <property type="entry name" value="Class-III_PLP-dep_AT"/>
</dbReference>
<dbReference type="RefSeq" id="WP_281258039.1">
    <property type="nucleotide sequence ID" value="NZ_CP022521.1"/>
</dbReference>
<dbReference type="EC" id="2.6.1.11" evidence="5"/>
<reference evidence="6 7" key="1">
    <citation type="submission" date="2017-07" db="EMBL/GenBank/DDBJ databases">
        <title>Complete genome sequence of Actinoalloteichus hoggarensis DSM 45943, type strain of Actinoalloteichus hoggarensis.</title>
        <authorList>
            <person name="Ruckert C."/>
            <person name="Nouioui I."/>
            <person name="Willmese J."/>
            <person name="van Wezel G."/>
            <person name="Klenk H.-P."/>
            <person name="Kalinowski J."/>
            <person name="Zotchev S.B."/>
        </authorList>
    </citation>
    <scope>NUCLEOTIDE SEQUENCE [LARGE SCALE GENOMIC DNA]</scope>
    <source>
        <strain evidence="6 7">DSM 45943</strain>
    </source>
</reference>
<sequence>MTTRQSGNEAGARRWSAALMNNYGTPAVTLERGAGSHVWDADGRRYLDLFGGIAVNVLGHAHPAIVDAVTRQVGTLGHTSNFFATGPAVELAETLLRLTGFGDQGRVLLCNSGTEAVEAAFKIARRTGRPNIIATRNSFHGRTMGALALTGQASKRTPFEPLPAGVSHVPFGDVEAIRAAVDDQTAAVVLEPVQGEAGVVLPPEGYLRAVREITAEHGALLVIDEVQTGVGRTGSWFAFQREGITPDVLTIAKQLGGGLPIGACIAVGPSAQLLTPGLHGTTFGGNPVCCAAALAVLRTVAEEGLLDNVDRVGKVLTAGIESLEHPLLAGVRGSGLLIGVLLNRPVAPQVAEAARAAGYLVNPTQPDVLRLAPPLILTSDEAEGFVRDLPAVLDAATPADEKESGD</sequence>
<dbReference type="GO" id="GO:0003992">
    <property type="term" value="F:N2-acetyl-L-ornithine:2-oxoglutarate 5-aminotransferase activity"/>
    <property type="evidence" value="ECO:0007669"/>
    <property type="project" value="UniProtKB-UniRule"/>
</dbReference>
<dbReference type="KEGG" id="ahg:AHOG_19075"/>
<gene>
    <name evidence="5 6" type="primary">argD</name>
    <name evidence="6" type="ORF">AHOG_19075</name>
</gene>
<dbReference type="NCBIfam" id="NF002874">
    <property type="entry name" value="PRK03244.1"/>
    <property type="match status" value="1"/>
</dbReference>
<dbReference type="FunFam" id="3.40.640.10:FF:000004">
    <property type="entry name" value="Acetylornithine aminotransferase"/>
    <property type="match status" value="1"/>
</dbReference>
<dbReference type="PROSITE" id="PS00600">
    <property type="entry name" value="AA_TRANSFER_CLASS_3"/>
    <property type="match status" value="1"/>
</dbReference>
<dbReference type="GO" id="GO:0005737">
    <property type="term" value="C:cytoplasm"/>
    <property type="evidence" value="ECO:0007669"/>
    <property type="project" value="UniProtKB-SubCell"/>
</dbReference>
<dbReference type="GO" id="GO:0042802">
    <property type="term" value="F:identical protein binding"/>
    <property type="evidence" value="ECO:0007669"/>
    <property type="project" value="TreeGrafter"/>
</dbReference>
<comment type="similarity">
    <text evidence="5">Belongs to the class-III pyridoxal-phosphate-dependent aminotransferase family. ArgD subfamily.</text>
</comment>
<dbReference type="NCBIfam" id="TIGR00707">
    <property type="entry name" value="argD"/>
    <property type="match status" value="1"/>
</dbReference>
<dbReference type="InterPro" id="IPR005814">
    <property type="entry name" value="Aminotrans_3"/>
</dbReference>
<keyword evidence="1 5" id="KW-0032">Aminotransferase</keyword>
<dbReference type="GO" id="GO:0030170">
    <property type="term" value="F:pyridoxal phosphate binding"/>
    <property type="evidence" value="ECO:0007669"/>
    <property type="project" value="InterPro"/>
</dbReference>
<protein>
    <recommendedName>
        <fullName evidence="5">Acetylornithine aminotransferase</fullName>
        <shortName evidence="5">ACOAT</shortName>
        <ecNumber evidence="5">2.6.1.11</ecNumber>
    </recommendedName>
</protein>
<keyword evidence="5" id="KW-0963">Cytoplasm</keyword>
<feature type="modified residue" description="N6-(pyridoxal phosphate)lysine" evidence="5">
    <location>
        <position position="253"/>
    </location>
</feature>
<keyword evidence="5" id="KW-0055">Arginine biosynthesis</keyword>
<dbReference type="InterPro" id="IPR015421">
    <property type="entry name" value="PyrdxlP-dep_Trfase_major"/>
</dbReference>
<dbReference type="HAMAP" id="MF_01107">
    <property type="entry name" value="ArgD_aminotrans_3"/>
    <property type="match status" value="1"/>
</dbReference>
<evidence type="ECO:0000256" key="1">
    <source>
        <dbReference type="ARBA" id="ARBA00022576"/>
    </source>
</evidence>
<dbReference type="Gene3D" id="3.90.1150.10">
    <property type="entry name" value="Aspartate Aminotransferase, domain 1"/>
    <property type="match status" value="1"/>
</dbReference>
<dbReference type="UniPathway" id="UPA00068">
    <property type="reaction ID" value="UER00109"/>
</dbReference>
<comment type="subcellular location">
    <subcellularLocation>
        <location evidence="5">Cytoplasm</location>
    </subcellularLocation>
</comment>
<proteinExistence type="inferred from homology"/>
<comment type="catalytic activity">
    <reaction evidence="5">
        <text>N(2)-acetyl-L-ornithine + 2-oxoglutarate = N-acetyl-L-glutamate 5-semialdehyde + L-glutamate</text>
        <dbReference type="Rhea" id="RHEA:18049"/>
        <dbReference type="ChEBI" id="CHEBI:16810"/>
        <dbReference type="ChEBI" id="CHEBI:29123"/>
        <dbReference type="ChEBI" id="CHEBI:29985"/>
        <dbReference type="ChEBI" id="CHEBI:57805"/>
        <dbReference type="EC" id="2.6.1.11"/>
    </reaction>
</comment>
<organism evidence="6 7">
    <name type="scientific">Actinoalloteichus hoggarensis</name>
    <dbReference type="NCBI Taxonomy" id="1470176"/>
    <lineage>
        <taxon>Bacteria</taxon>
        <taxon>Bacillati</taxon>
        <taxon>Actinomycetota</taxon>
        <taxon>Actinomycetes</taxon>
        <taxon>Pseudonocardiales</taxon>
        <taxon>Pseudonocardiaceae</taxon>
        <taxon>Actinoalloteichus</taxon>
    </lineage>
</organism>
<dbReference type="InterPro" id="IPR004636">
    <property type="entry name" value="AcOrn/SuccOrn_fam"/>
</dbReference>
<dbReference type="Gene3D" id="3.40.640.10">
    <property type="entry name" value="Type I PLP-dependent aspartate aminotransferase-like (Major domain)"/>
    <property type="match status" value="1"/>
</dbReference>
<dbReference type="PIRSF" id="PIRSF000521">
    <property type="entry name" value="Transaminase_4ab_Lys_Orn"/>
    <property type="match status" value="1"/>
</dbReference>
<dbReference type="CDD" id="cd00610">
    <property type="entry name" value="OAT_like"/>
    <property type="match status" value="1"/>
</dbReference>
<accession>A0A221W7S3</accession>
<dbReference type="SUPFAM" id="SSF53383">
    <property type="entry name" value="PLP-dependent transferases"/>
    <property type="match status" value="1"/>
</dbReference>
<keyword evidence="3 5" id="KW-0808">Transferase</keyword>
<feature type="binding site" evidence="5">
    <location>
        <begin position="224"/>
        <end position="227"/>
    </location>
    <ligand>
        <name>pyridoxal 5'-phosphate</name>
        <dbReference type="ChEBI" id="CHEBI:597326"/>
    </ligand>
</feature>
<comment type="pathway">
    <text evidence="5">Amino-acid biosynthesis; L-arginine biosynthesis; N(2)-acetyl-L-ornithine from L-glutamate: step 4/4.</text>
</comment>
<evidence type="ECO:0000256" key="2">
    <source>
        <dbReference type="ARBA" id="ARBA00022605"/>
    </source>
</evidence>
<evidence type="ECO:0000256" key="3">
    <source>
        <dbReference type="ARBA" id="ARBA00022679"/>
    </source>
</evidence>
<comment type="cofactor">
    <cofactor evidence="5">
        <name>pyridoxal 5'-phosphate</name>
        <dbReference type="ChEBI" id="CHEBI:597326"/>
    </cofactor>
    <text evidence="5">Binds 1 pyridoxal phosphate per subunit.</text>
</comment>
<dbReference type="InterPro" id="IPR049704">
    <property type="entry name" value="Aminotrans_3_PPA_site"/>
</dbReference>
<feature type="binding site" evidence="5">
    <location>
        <position position="282"/>
    </location>
    <ligand>
        <name>pyridoxal 5'-phosphate</name>
        <dbReference type="ChEBI" id="CHEBI:597326"/>
    </ligand>
</feature>
<name>A0A221W7S3_9PSEU</name>
<comment type="miscellaneous">
    <text evidence="5">May also have succinyldiaminopimelate aminotransferase activity, thus carrying out the corresponding step in lysine biosynthesis.</text>
</comment>
<feature type="binding site" evidence="5">
    <location>
        <position position="142"/>
    </location>
    <ligand>
        <name>N(2)-acetyl-L-ornithine</name>
        <dbReference type="ChEBI" id="CHEBI:57805"/>
    </ligand>
</feature>
<keyword evidence="7" id="KW-1185">Reference proteome</keyword>
<evidence type="ECO:0000256" key="5">
    <source>
        <dbReference type="HAMAP-Rule" id="MF_01107"/>
    </source>
</evidence>
<comment type="subunit">
    <text evidence="5">Homodimer.</text>
</comment>
<evidence type="ECO:0000256" key="4">
    <source>
        <dbReference type="ARBA" id="ARBA00022898"/>
    </source>
</evidence>
<feature type="binding site" evidence="5">
    <location>
        <position position="139"/>
    </location>
    <ligand>
        <name>pyridoxal 5'-phosphate</name>
        <dbReference type="ChEBI" id="CHEBI:597326"/>
    </ligand>
</feature>
<evidence type="ECO:0000313" key="7">
    <source>
        <dbReference type="Proteomes" id="UP000204221"/>
    </source>
</evidence>
<dbReference type="EMBL" id="CP022521">
    <property type="protein sequence ID" value="ASO21437.1"/>
    <property type="molecule type" value="Genomic_DNA"/>
</dbReference>
<dbReference type="InterPro" id="IPR015424">
    <property type="entry name" value="PyrdxlP-dep_Trfase"/>
</dbReference>